<name>A0A0P0VDW8_ORYSJ</name>
<dbReference type="STRING" id="39947.A0A0P0VDW8"/>
<reference evidence="2" key="1">
    <citation type="journal article" date="2005" name="Nature">
        <title>The map-based sequence of the rice genome.</title>
        <authorList>
            <consortium name="International rice genome sequencing project (IRGSP)"/>
            <person name="Matsumoto T."/>
            <person name="Wu J."/>
            <person name="Kanamori H."/>
            <person name="Katayose Y."/>
            <person name="Fujisawa M."/>
            <person name="Namiki N."/>
            <person name="Mizuno H."/>
            <person name="Yamamoto K."/>
            <person name="Antonio B.A."/>
            <person name="Baba T."/>
            <person name="Sakata K."/>
            <person name="Nagamura Y."/>
            <person name="Aoki H."/>
            <person name="Arikawa K."/>
            <person name="Arita K."/>
            <person name="Bito T."/>
            <person name="Chiden Y."/>
            <person name="Fujitsuka N."/>
            <person name="Fukunaka R."/>
            <person name="Hamada M."/>
            <person name="Harada C."/>
            <person name="Hayashi A."/>
            <person name="Hijishita S."/>
            <person name="Honda M."/>
            <person name="Hosokawa S."/>
            <person name="Ichikawa Y."/>
            <person name="Idonuma A."/>
            <person name="Iijima M."/>
            <person name="Ikeda M."/>
            <person name="Ikeno M."/>
            <person name="Ito K."/>
            <person name="Ito S."/>
            <person name="Ito T."/>
            <person name="Ito Y."/>
            <person name="Ito Y."/>
            <person name="Iwabuchi A."/>
            <person name="Kamiya K."/>
            <person name="Karasawa W."/>
            <person name="Kurita K."/>
            <person name="Katagiri S."/>
            <person name="Kikuta A."/>
            <person name="Kobayashi H."/>
            <person name="Kobayashi N."/>
            <person name="Machita K."/>
            <person name="Maehara T."/>
            <person name="Masukawa M."/>
            <person name="Mizubayashi T."/>
            <person name="Mukai Y."/>
            <person name="Nagasaki H."/>
            <person name="Nagata Y."/>
            <person name="Naito S."/>
            <person name="Nakashima M."/>
            <person name="Nakama Y."/>
            <person name="Nakamichi Y."/>
            <person name="Nakamura M."/>
            <person name="Meguro A."/>
            <person name="Negishi M."/>
            <person name="Ohta I."/>
            <person name="Ohta T."/>
            <person name="Okamoto M."/>
            <person name="Ono N."/>
            <person name="Saji S."/>
            <person name="Sakaguchi M."/>
            <person name="Sakai K."/>
            <person name="Shibata M."/>
            <person name="Shimokawa T."/>
            <person name="Song J."/>
            <person name="Takazaki Y."/>
            <person name="Terasawa K."/>
            <person name="Tsugane M."/>
            <person name="Tsuji K."/>
            <person name="Ueda S."/>
            <person name="Waki K."/>
            <person name="Yamagata H."/>
            <person name="Yamamoto M."/>
            <person name="Yamamoto S."/>
            <person name="Yamane H."/>
            <person name="Yoshiki S."/>
            <person name="Yoshihara R."/>
            <person name="Yukawa K."/>
            <person name="Zhong H."/>
            <person name="Yano M."/>
            <person name="Yuan Q."/>
            <person name="Ouyang S."/>
            <person name="Liu J."/>
            <person name="Jones K.M."/>
            <person name="Gansberger K."/>
            <person name="Moffat K."/>
            <person name="Hill J."/>
            <person name="Bera J."/>
            <person name="Fadrosh D."/>
            <person name="Jin S."/>
            <person name="Johri S."/>
            <person name="Kim M."/>
            <person name="Overton L."/>
            <person name="Reardon M."/>
            <person name="Tsitrin T."/>
            <person name="Vuong H."/>
            <person name="Weaver B."/>
            <person name="Ciecko A."/>
            <person name="Tallon L."/>
            <person name="Jackson J."/>
            <person name="Pai G."/>
            <person name="Aken S.V."/>
            <person name="Utterback T."/>
            <person name="Reidmuller S."/>
            <person name="Feldblyum T."/>
            <person name="Hsiao J."/>
            <person name="Zismann V."/>
            <person name="Iobst S."/>
            <person name="de Vazeille A.R."/>
            <person name="Buell C.R."/>
            <person name="Ying K."/>
            <person name="Li Y."/>
            <person name="Lu T."/>
            <person name="Huang Y."/>
            <person name="Zhao Q."/>
            <person name="Feng Q."/>
            <person name="Zhang L."/>
            <person name="Zhu J."/>
            <person name="Weng Q."/>
            <person name="Mu J."/>
            <person name="Lu Y."/>
            <person name="Fan D."/>
            <person name="Liu Y."/>
            <person name="Guan J."/>
            <person name="Zhang Y."/>
            <person name="Yu S."/>
            <person name="Liu X."/>
            <person name="Zhang Y."/>
            <person name="Hong G."/>
            <person name="Han B."/>
            <person name="Choisne N."/>
            <person name="Demange N."/>
            <person name="Orjeda G."/>
            <person name="Samain S."/>
            <person name="Cattolico L."/>
            <person name="Pelletier E."/>
            <person name="Couloux A."/>
            <person name="Segurens B."/>
            <person name="Wincker P."/>
            <person name="D'Hont A."/>
            <person name="Scarpelli C."/>
            <person name="Weissenbach J."/>
            <person name="Salanoubat M."/>
            <person name="Quetier F."/>
            <person name="Yu Y."/>
            <person name="Kim H.R."/>
            <person name="Rambo T."/>
            <person name="Currie J."/>
            <person name="Collura K."/>
            <person name="Luo M."/>
            <person name="Yang T."/>
            <person name="Ammiraju J.S.S."/>
            <person name="Engler F."/>
            <person name="Soderlund C."/>
            <person name="Wing R.A."/>
            <person name="Palmer L.E."/>
            <person name="de la Bastide M."/>
            <person name="Spiegel L."/>
            <person name="Nascimento L."/>
            <person name="Zutavern T."/>
            <person name="O'Shaughnessy A."/>
            <person name="Dike S."/>
            <person name="Dedhia N."/>
            <person name="Preston R."/>
            <person name="Balija V."/>
            <person name="McCombie W.R."/>
            <person name="Chow T."/>
            <person name="Chen H."/>
            <person name="Chung M."/>
            <person name="Chen C."/>
            <person name="Shaw J."/>
            <person name="Wu H."/>
            <person name="Hsiao K."/>
            <person name="Chao Y."/>
            <person name="Chu M."/>
            <person name="Cheng C."/>
            <person name="Hour A."/>
            <person name="Lee P."/>
            <person name="Lin S."/>
            <person name="Lin Y."/>
            <person name="Liou J."/>
            <person name="Liu S."/>
            <person name="Hsing Y."/>
            <person name="Raghuvanshi S."/>
            <person name="Mohanty A."/>
            <person name="Bharti A.K."/>
            <person name="Gaur A."/>
            <person name="Gupta V."/>
            <person name="Kumar D."/>
            <person name="Ravi V."/>
            <person name="Vij S."/>
            <person name="Kapur A."/>
            <person name="Khurana P."/>
            <person name="Khurana P."/>
            <person name="Khurana J.P."/>
            <person name="Tyagi A.K."/>
            <person name="Gaikwad K."/>
            <person name="Singh A."/>
            <person name="Dalal V."/>
            <person name="Srivastava S."/>
            <person name="Dixit A."/>
            <person name="Pal A.K."/>
            <person name="Ghazi I.A."/>
            <person name="Yadav M."/>
            <person name="Pandit A."/>
            <person name="Bhargava A."/>
            <person name="Sureshbabu K."/>
            <person name="Batra K."/>
            <person name="Sharma T.R."/>
            <person name="Mohapatra T."/>
            <person name="Singh N.K."/>
            <person name="Messing J."/>
            <person name="Nelson A.B."/>
            <person name="Fuks G."/>
            <person name="Kavchok S."/>
            <person name="Keizer G."/>
            <person name="Linton E."/>
            <person name="Llaca V."/>
            <person name="Song R."/>
            <person name="Tanyolac B."/>
            <person name="Young S."/>
            <person name="Ho-Il K."/>
            <person name="Hahn J.H."/>
            <person name="Sangsakoo G."/>
            <person name="Vanavichit A."/>
            <person name="de Mattos Luiz.A.T."/>
            <person name="Zimmer P.D."/>
            <person name="Malone G."/>
            <person name="Dellagostin O."/>
            <person name="de Oliveira A.C."/>
            <person name="Bevan M."/>
            <person name="Bancroft I."/>
            <person name="Minx P."/>
            <person name="Cordum H."/>
            <person name="Wilson R."/>
            <person name="Cheng Z."/>
            <person name="Jin W."/>
            <person name="Jiang J."/>
            <person name="Leong S.A."/>
            <person name="Iwama H."/>
            <person name="Gojobori T."/>
            <person name="Itoh T."/>
            <person name="Niimura Y."/>
            <person name="Fujii Y."/>
            <person name="Habara T."/>
            <person name="Sakai H."/>
            <person name="Sato Y."/>
            <person name="Wilson G."/>
            <person name="Kumar K."/>
            <person name="McCouch S."/>
            <person name="Juretic N."/>
            <person name="Hoen D."/>
            <person name="Wright S."/>
            <person name="Bruskiewich R."/>
            <person name="Bureau T."/>
            <person name="Miyao A."/>
            <person name="Hirochika H."/>
            <person name="Nishikawa T."/>
            <person name="Kadowaki K."/>
            <person name="Sugiura M."/>
            <person name="Burr B."/>
            <person name="Sasaki T."/>
        </authorList>
    </citation>
    <scope>NUCLEOTIDE SEQUENCE [LARGE SCALE GENOMIC DNA]</scope>
    <source>
        <strain evidence="2">cv. Nipponbare</strain>
    </source>
</reference>
<dbReference type="Pfam" id="PF10712">
    <property type="entry name" value="NAD-GH"/>
    <property type="match status" value="1"/>
</dbReference>
<accession>A0A0P0VDW8</accession>
<dbReference type="Gramene" id="Os02t0115950-00">
    <property type="protein sequence ID" value="Os02t0115950-00"/>
    <property type="gene ID" value="Os02g0115950"/>
</dbReference>
<reference evidence="1 2" key="2">
    <citation type="journal article" date="2013" name="Plant Cell Physiol.">
        <title>Rice Annotation Project Database (RAP-DB): an integrative and interactive database for rice genomics.</title>
        <authorList>
            <person name="Sakai H."/>
            <person name="Lee S.S."/>
            <person name="Tanaka T."/>
            <person name="Numa H."/>
            <person name="Kim J."/>
            <person name="Kawahara Y."/>
            <person name="Wakimoto H."/>
            <person name="Yang C.C."/>
            <person name="Iwamoto M."/>
            <person name="Abe T."/>
            <person name="Yamada Y."/>
            <person name="Muto A."/>
            <person name="Inokuchi H."/>
            <person name="Ikemura T."/>
            <person name="Matsumoto T."/>
            <person name="Sasaki T."/>
            <person name="Itoh T."/>
        </authorList>
    </citation>
    <scope>NUCLEOTIDE SEQUENCE [LARGE SCALE GENOMIC DNA]</scope>
    <source>
        <strain evidence="2">cv. Nipponbare</strain>
    </source>
</reference>
<organism evidence="1 2">
    <name type="scientific">Oryza sativa subsp. japonica</name>
    <name type="common">Rice</name>
    <dbReference type="NCBI Taxonomy" id="39947"/>
    <lineage>
        <taxon>Eukaryota</taxon>
        <taxon>Viridiplantae</taxon>
        <taxon>Streptophyta</taxon>
        <taxon>Embryophyta</taxon>
        <taxon>Tracheophyta</taxon>
        <taxon>Spermatophyta</taxon>
        <taxon>Magnoliopsida</taxon>
        <taxon>Liliopsida</taxon>
        <taxon>Poales</taxon>
        <taxon>Poaceae</taxon>
        <taxon>BOP clade</taxon>
        <taxon>Oryzoideae</taxon>
        <taxon>Oryzeae</taxon>
        <taxon>Oryzinae</taxon>
        <taxon>Oryza</taxon>
        <taxon>Oryza sativa</taxon>
    </lineage>
</organism>
<dbReference type="Proteomes" id="UP000059680">
    <property type="component" value="Chromosome 2"/>
</dbReference>
<dbReference type="AlphaFoldDB" id="A0A0P0VDW8"/>
<reference evidence="1 2" key="3">
    <citation type="journal article" date="2013" name="Rice">
        <title>Improvement of the Oryza sativa Nipponbare reference genome using next generation sequence and optical map data.</title>
        <authorList>
            <person name="Kawahara Y."/>
            <person name="de la Bastide M."/>
            <person name="Hamilton J.P."/>
            <person name="Kanamori H."/>
            <person name="McCombie W.R."/>
            <person name="Ouyang S."/>
            <person name="Schwartz D.C."/>
            <person name="Tanaka T."/>
            <person name="Wu J."/>
            <person name="Zhou S."/>
            <person name="Childs K.L."/>
            <person name="Davidson R.M."/>
            <person name="Lin H."/>
            <person name="Quesada-Ocampo L."/>
            <person name="Vaillancourt B."/>
            <person name="Sakai H."/>
            <person name="Lee S.S."/>
            <person name="Kim J."/>
            <person name="Numa H."/>
            <person name="Itoh T."/>
            <person name="Buell C.R."/>
            <person name="Matsumoto T."/>
        </authorList>
    </citation>
    <scope>NUCLEOTIDE SEQUENCE [LARGE SCALE GENOMIC DNA]</scope>
    <source>
        <strain evidence="2">cv. Nipponbare</strain>
    </source>
</reference>
<proteinExistence type="predicted"/>
<protein>
    <submittedName>
        <fullName evidence="1">Os02g0115950 protein</fullName>
    </submittedName>
</protein>
<dbReference type="InParanoid" id="A0A0P0VDW8"/>
<dbReference type="InterPro" id="IPR019651">
    <property type="entry name" value="Glutamate_DH_NAD-spec"/>
</dbReference>
<gene>
    <name evidence="1" type="ordered locus">Os02g0115950</name>
    <name evidence="1" type="ORF">OSNPB_020115950</name>
</gene>
<dbReference type="PaxDb" id="39947-A0A0P0VDW8"/>
<sequence>MPLASTSKVTSIWGQTLVLLECQIGRTCREDGSPWSCCAHPQRPTPQGEIQRRGEHLGLLGGDDGVPGDQLGHDSTDSLDTEGKGCHIQEKDISALAAENASLNRSTIGNSLIRVDTLVGLLALEVVSEELLNLGNPGATTDKNNLMNLALLKASIVHSLLDRSHGLAEQIIVQLLKSGTGQRLREIGPVKEGLNLNTDLVLVAEGPLGTLSFPPQLSKSTVVLADVLAVLLLDQLDEVLHDSLVKSYLQDECHHWWPTPQTHRCQWSRY</sequence>
<dbReference type="EMBL" id="AP014958">
    <property type="protein sequence ID" value="BAS76653.1"/>
    <property type="molecule type" value="Genomic_DNA"/>
</dbReference>
<dbReference type="eggNOG" id="ENOG502QV65">
    <property type="taxonomic scope" value="Eukaryota"/>
</dbReference>
<evidence type="ECO:0000313" key="1">
    <source>
        <dbReference type="EMBL" id="BAS76653.1"/>
    </source>
</evidence>
<keyword evidence="2" id="KW-1185">Reference proteome</keyword>
<evidence type="ECO:0000313" key="2">
    <source>
        <dbReference type="Proteomes" id="UP000059680"/>
    </source>
</evidence>